<dbReference type="PROSITE" id="PS51354">
    <property type="entry name" value="GLUTAREDOXIN_2"/>
    <property type="match status" value="1"/>
</dbReference>
<organism evidence="8 9">
    <name type="scientific">Marinagarivorans cellulosilyticus</name>
    <dbReference type="NCBI Taxonomy" id="2721545"/>
    <lineage>
        <taxon>Bacteria</taxon>
        <taxon>Pseudomonadati</taxon>
        <taxon>Pseudomonadota</taxon>
        <taxon>Gammaproteobacteria</taxon>
        <taxon>Cellvibrionales</taxon>
        <taxon>Cellvibrionaceae</taxon>
        <taxon>Marinagarivorans</taxon>
    </lineage>
</organism>
<dbReference type="InterPro" id="IPR002109">
    <property type="entry name" value="Glutaredoxin"/>
</dbReference>
<dbReference type="CDD" id="cd03418">
    <property type="entry name" value="GRX_GRXb_1_3_like"/>
    <property type="match status" value="1"/>
</dbReference>
<dbReference type="GO" id="GO:0005737">
    <property type="term" value="C:cytoplasm"/>
    <property type="evidence" value="ECO:0007669"/>
    <property type="project" value="TreeGrafter"/>
</dbReference>
<reference evidence="8 9" key="1">
    <citation type="journal article" date="2022" name="IScience">
        <title>An ultrasensitive nanofiber-based assay for enzymatic hydrolysis and deep-sea microbial degradation of cellulose.</title>
        <authorList>
            <person name="Tsudome M."/>
            <person name="Tachioka M."/>
            <person name="Miyazaki M."/>
            <person name="Uchimura K."/>
            <person name="Tsuda M."/>
            <person name="Takaki Y."/>
            <person name="Deguchi S."/>
        </authorList>
    </citation>
    <scope>NUCLEOTIDE SEQUENCE [LARGE SCALE GENOMIC DNA]</scope>
    <source>
        <strain evidence="8 9">GE09</strain>
    </source>
</reference>
<evidence type="ECO:0000256" key="5">
    <source>
        <dbReference type="ARBA" id="ARBA00023284"/>
    </source>
</evidence>
<keyword evidence="2 6" id="KW-0813">Transport</keyword>
<dbReference type="Proteomes" id="UP001320119">
    <property type="component" value="Chromosome"/>
</dbReference>
<dbReference type="GO" id="GO:0015038">
    <property type="term" value="F:glutathione disulfide oxidoreductase activity"/>
    <property type="evidence" value="ECO:0007669"/>
    <property type="project" value="UniProtKB-UniRule"/>
</dbReference>
<gene>
    <name evidence="8" type="ORF">MARGE09_P2106</name>
</gene>
<name>A0AAN2BKE7_9GAMM</name>
<dbReference type="PANTHER" id="PTHR45694:SF18">
    <property type="entry name" value="GLUTAREDOXIN-1-RELATED"/>
    <property type="match status" value="1"/>
</dbReference>
<dbReference type="NCBIfam" id="TIGR02181">
    <property type="entry name" value="GRX_bact"/>
    <property type="match status" value="1"/>
</dbReference>
<dbReference type="PANTHER" id="PTHR45694">
    <property type="entry name" value="GLUTAREDOXIN 2"/>
    <property type="match status" value="1"/>
</dbReference>
<keyword evidence="9" id="KW-1185">Reference proteome</keyword>
<dbReference type="InterPro" id="IPR011900">
    <property type="entry name" value="GRX_bact"/>
</dbReference>
<evidence type="ECO:0000256" key="1">
    <source>
        <dbReference type="ARBA" id="ARBA00007787"/>
    </source>
</evidence>
<comment type="function">
    <text evidence="6">Has a glutathione-disulfide oxidoreductase activity in the presence of NADPH and glutathione reductase. Reduces low molecular weight disulfides and proteins.</text>
</comment>
<dbReference type="PROSITE" id="PS00195">
    <property type="entry name" value="GLUTAREDOXIN_1"/>
    <property type="match status" value="1"/>
</dbReference>
<dbReference type="Pfam" id="PF00462">
    <property type="entry name" value="Glutaredoxin"/>
    <property type="match status" value="1"/>
</dbReference>
<evidence type="ECO:0000256" key="6">
    <source>
        <dbReference type="RuleBase" id="RU364065"/>
    </source>
</evidence>
<evidence type="ECO:0000313" key="9">
    <source>
        <dbReference type="Proteomes" id="UP001320119"/>
    </source>
</evidence>
<dbReference type="InterPro" id="IPR011767">
    <property type="entry name" value="GLR_AS"/>
</dbReference>
<dbReference type="SUPFAM" id="SSF52833">
    <property type="entry name" value="Thioredoxin-like"/>
    <property type="match status" value="1"/>
</dbReference>
<dbReference type="KEGG" id="marq:MARGE09_P2106"/>
<keyword evidence="5 6" id="KW-0676">Redox-active center</keyword>
<dbReference type="GO" id="GO:0034599">
    <property type="term" value="P:cellular response to oxidative stress"/>
    <property type="evidence" value="ECO:0007669"/>
    <property type="project" value="TreeGrafter"/>
</dbReference>
<dbReference type="PRINTS" id="PR00160">
    <property type="entry name" value="GLUTAREDOXIN"/>
</dbReference>
<dbReference type="EMBL" id="AP023086">
    <property type="protein sequence ID" value="BCD97905.1"/>
    <property type="molecule type" value="Genomic_DNA"/>
</dbReference>
<evidence type="ECO:0000313" key="8">
    <source>
        <dbReference type="EMBL" id="BCD97905.1"/>
    </source>
</evidence>
<evidence type="ECO:0000256" key="2">
    <source>
        <dbReference type="ARBA" id="ARBA00022448"/>
    </source>
</evidence>
<feature type="domain" description="Glutaredoxin" evidence="7">
    <location>
        <begin position="3"/>
        <end position="62"/>
    </location>
</feature>
<sequence length="85" mass="9386">MSITVYSKQFCPYCVMAKRLLVSKGANFTEIKVDSDDAMLKKMMADSGQRTVPQIWIGQTHVGGYDDLAELQQKGQLDALLATEG</sequence>
<accession>A0AAN2BKE7</accession>
<keyword evidence="3 6" id="KW-0249">Electron transport</keyword>
<dbReference type="InterPro" id="IPR036249">
    <property type="entry name" value="Thioredoxin-like_sf"/>
</dbReference>
<dbReference type="AlphaFoldDB" id="A0AAN2BKE7"/>
<evidence type="ECO:0000259" key="7">
    <source>
        <dbReference type="Pfam" id="PF00462"/>
    </source>
</evidence>
<dbReference type="InterPro" id="IPR014025">
    <property type="entry name" value="Glutaredoxin_subgr"/>
</dbReference>
<dbReference type="RefSeq" id="WP_236981885.1">
    <property type="nucleotide sequence ID" value="NZ_AP023086.1"/>
</dbReference>
<proteinExistence type="inferred from homology"/>
<evidence type="ECO:0000256" key="4">
    <source>
        <dbReference type="ARBA" id="ARBA00023157"/>
    </source>
</evidence>
<keyword evidence="6" id="KW-0963">Cytoplasm</keyword>
<comment type="similarity">
    <text evidence="1 6">Belongs to the glutaredoxin family.</text>
</comment>
<evidence type="ECO:0000256" key="3">
    <source>
        <dbReference type="ARBA" id="ARBA00022982"/>
    </source>
</evidence>
<keyword evidence="4" id="KW-1015">Disulfide bond</keyword>
<protein>
    <recommendedName>
        <fullName evidence="6">Glutaredoxin</fullName>
    </recommendedName>
</protein>
<dbReference type="Gene3D" id="3.40.30.10">
    <property type="entry name" value="Glutaredoxin"/>
    <property type="match status" value="1"/>
</dbReference>
<dbReference type="GO" id="GO:0045454">
    <property type="term" value="P:cell redox homeostasis"/>
    <property type="evidence" value="ECO:0007669"/>
    <property type="project" value="InterPro"/>
</dbReference>